<name>A0A835VWM3_CHLIN</name>
<evidence type="ECO:0000313" key="2">
    <source>
        <dbReference type="EMBL" id="KAG2427856.1"/>
    </source>
</evidence>
<reference evidence="2" key="1">
    <citation type="journal article" date="2020" name="bioRxiv">
        <title>Comparative genomics of Chlamydomonas.</title>
        <authorList>
            <person name="Craig R.J."/>
            <person name="Hasan A.R."/>
            <person name="Ness R.W."/>
            <person name="Keightley P.D."/>
        </authorList>
    </citation>
    <scope>NUCLEOTIDE SEQUENCE</scope>
    <source>
        <strain evidence="2">SAG 7.73</strain>
    </source>
</reference>
<gene>
    <name evidence="2" type="ORF">HXX76_012176</name>
</gene>
<evidence type="ECO:0000313" key="3">
    <source>
        <dbReference type="Proteomes" id="UP000650467"/>
    </source>
</evidence>
<accession>A0A835VWM3</accession>
<comment type="caution">
    <text evidence="2">The sequence shown here is derived from an EMBL/GenBank/DDBJ whole genome shotgun (WGS) entry which is preliminary data.</text>
</comment>
<dbReference type="AlphaFoldDB" id="A0A835VWM3"/>
<dbReference type="Proteomes" id="UP000650467">
    <property type="component" value="Unassembled WGS sequence"/>
</dbReference>
<organism evidence="2 3">
    <name type="scientific">Chlamydomonas incerta</name>
    <dbReference type="NCBI Taxonomy" id="51695"/>
    <lineage>
        <taxon>Eukaryota</taxon>
        <taxon>Viridiplantae</taxon>
        <taxon>Chlorophyta</taxon>
        <taxon>core chlorophytes</taxon>
        <taxon>Chlorophyceae</taxon>
        <taxon>CS clade</taxon>
        <taxon>Chlamydomonadales</taxon>
        <taxon>Chlamydomonadaceae</taxon>
        <taxon>Chlamydomonas</taxon>
    </lineage>
</organism>
<protein>
    <submittedName>
        <fullName evidence="2">Uncharacterized protein</fullName>
    </submittedName>
</protein>
<feature type="region of interest" description="Disordered" evidence="1">
    <location>
        <begin position="1"/>
        <end position="129"/>
    </location>
</feature>
<feature type="compositionally biased region" description="Gly residues" evidence="1">
    <location>
        <begin position="49"/>
        <end position="60"/>
    </location>
</feature>
<feature type="compositionally biased region" description="Low complexity" evidence="1">
    <location>
        <begin position="27"/>
        <end position="37"/>
    </location>
</feature>
<feature type="compositionally biased region" description="Low complexity" evidence="1">
    <location>
        <begin position="92"/>
        <end position="117"/>
    </location>
</feature>
<sequence length="287" mass="30081">MALEQLRQPAFTSLYQTHDDSHSHSLQQQQQQQQQQQPHGRSSAAGTDTLGGGGASGGAGAPFHAPAGGGGGGYSQQGHRSYSPQHPHPHPHQQQYDITPVGATAGTPAGGTSAAASRQGAGLGGKPASATASATAASAAAGGGGGSSFRHLAARYPRLHTGVLQWAWASLVWYVSTAAWLLGMPWRATRWLTPRFLQPPLQWAEDTGLALAAPPTRLAGDAAHGSLTLADRLLTGGGRALSSAHTANLHHWATAYEAYLWLLMHRAHAVERHGWEGLRRSLARRTV</sequence>
<keyword evidence="3" id="KW-1185">Reference proteome</keyword>
<proteinExistence type="predicted"/>
<dbReference type="OrthoDB" id="541110at2759"/>
<evidence type="ECO:0000256" key="1">
    <source>
        <dbReference type="SAM" id="MobiDB-lite"/>
    </source>
</evidence>
<dbReference type="EMBL" id="JAEHOC010000038">
    <property type="protein sequence ID" value="KAG2427856.1"/>
    <property type="molecule type" value="Genomic_DNA"/>
</dbReference>